<sequence>MTDNETALNHIYLMSEDNLFPPQLKKLKIFLKTTEGFYGSFDWSLAEQMLSDFWFR</sequence>
<accession>A0A974S672</accession>
<protein>
    <submittedName>
        <fullName evidence="1">Uncharacterized protein</fullName>
    </submittedName>
</protein>
<dbReference type="AlphaFoldDB" id="A0A974S672"/>
<gene>
    <name evidence="1" type="ORF">JG559_12775</name>
</gene>
<organism evidence="1">
    <name type="scientific">Enterococcus faecalis</name>
    <name type="common">Streptococcus faecalis</name>
    <dbReference type="NCBI Taxonomy" id="1351"/>
    <lineage>
        <taxon>Bacteria</taxon>
        <taxon>Bacillati</taxon>
        <taxon>Bacillota</taxon>
        <taxon>Bacilli</taxon>
        <taxon>Lactobacillales</taxon>
        <taxon>Enterococcaceae</taxon>
        <taxon>Enterococcus</taxon>
    </lineage>
</organism>
<proteinExistence type="predicted"/>
<name>A0A974S672_ENTFL</name>
<dbReference type="EMBL" id="CP068242">
    <property type="protein sequence ID" value="QQV79573.1"/>
    <property type="molecule type" value="Genomic_DNA"/>
</dbReference>
<evidence type="ECO:0000313" key="1">
    <source>
        <dbReference type="EMBL" id="QQV79573.1"/>
    </source>
</evidence>
<reference evidence="1" key="1">
    <citation type="submission" date="2021-01" db="EMBL/GenBank/DDBJ databases">
        <title>Enterococcus.</title>
        <authorList>
            <person name="Du X."/>
            <person name="Wang N."/>
        </authorList>
    </citation>
    <scope>NUCLEOTIDE SEQUENCE [LARGE SCALE GENOMIC DNA]</scope>
    <source>
        <strain evidence="1">T90-2</strain>
    </source>
</reference>